<evidence type="ECO:0000256" key="2">
    <source>
        <dbReference type="ARBA" id="ARBA00017294"/>
    </source>
</evidence>
<proteinExistence type="inferred from homology"/>
<feature type="compositionally biased region" description="Basic and acidic residues" evidence="3">
    <location>
        <begin position="795"/>
        <end position="809"/>
    </location>
</feature>
<feature type="region of interest" description="Disordered" evidence="3">
    <location>
        <begin position="98"/>
        <end position="126"/>
    </location>
</feature>
<protein>
    <recommendedName>
        <fullName evidence="2">Protein KRI1 homolog</fullName>
    </recommendedName>
</protein>
<feature type="compositionally biased region" description="Basic and acidic residues" evidence="3">
    <location>
        <begin position="176"/>
        <end position="186"/>
    </location>
</feature>
<dbReference type="PANTHER" id="PTHR14490:SF5">
    <property type="entry name" value="PROTEIN KRI1 HOMOLOG"/>
    <property type="match status" value="1"/>
</dbReference>
<accession>A0A1A9UXR5</accession>
<dbReference type="STRING" id="7395.A0A1A9UXR5"/>
<reference evidence="5" key="1">
    <citation type="submission" date="2020-05" db="UniProtKB">
        <authorList>
            <consortium name="EnsemblMetazoa"/>
        </authorList>
    </citation>
    <scope>IDENTIFICATION</scope>
    <source>
        <strain evidence="5">TTRI</strain>
    </source>
</reference>
<dbReference type="Pfam" id="PF12936">
    <property type="entry name" value="Kri1_C"/>
    <property type="match status" value="1"/>
</dbReference>
<dbReference type="EnsemblMetazoa" id="GAUT019159-RA">
    <property type="protein sequence ID" value="GAUT019159-PA"/>
    <property type="gene ID" value="GAUT019159"/>
</dbReference>
<feature type="compositionally biased region" description="Basic and acidic residues" evidence="3">
    <location>
        <begin position="768"/>
        <end position="784"/>
    </location>
</feature>
<feature type="compositionally biased region" description="Basic and acidic residues" evidence="3">
    <location>
        <begin position="109"/>
        <end position="119"/>
    </location>
</feature>
<feature type="region of interest" description="Disordered" evidence="3">
    <location>
        <begin position="46"/>
        <end position="70"/>
    </location>
</feature>
<sequence>MSKNLFEDSDDGSDNNDFQLDTNKEYAKIYNNLRKKELVKKFKDKDLKDNDDDTSSDSSDSSEEDDISDPSFDREFFKTLASLKSKDPSIYDKNTKFFENLNDGDYNSDDSKDDVANKKEKCKKAKPVTVKDYERNILLEKNGKFEDDPDEEDGAQTEKEKRACSPSAVEEESDLKDEFRKVMAKEDSDEEEFGGIFKKRQKTKGELDKEEEDYLKWLAGKQDTIGEDLKQKLEPLKDYWNSNELPQSEKFLRDYILNKGYAKANNYSEIPTYDEIVGSSVPLSDDEKELEKQAEFEQKYNFRFEEPDHEFIKRYPRTIESTVRRCDEKRKQKRLEIKERKQQEKVQKMKELEMVKEMKRKEIMEKIRKLKLVTGNDELGFKEDELEEEFDPEAHDKRMQEIFNEDYYQVDEGEEKPPCPSDIEELQLEDWDNYDPTQDNEAGESEYEPHCEDDDFNMDCDYDPVKAKEDLQKELIENTKKRKGRKGRRNRFKEIIKAEKPVFNPEDEQTYAEYIDEYYKLDCEDIIGDVPCRFKYTTTTPNDFGLTIEEILLAKNKELNQWASLKKAVQIRPEQLEKKEQRLYNMKAKNMELKRKIFKSLYGEGSDEDENIDEKNETLAVSKTTQPIAENSKQEEISKKSKKKRKRKNRESSNKTHVKDNGKNSLEPSTVKKPKLEESVLENRSAMQCNDKQTQQQLPNKKTKKNESKSMQRDDKNVINVAKGSSKSNNSRNPFTQSGFMRNVNDKKFTRKELGPPPPHRRQAKKKHDWESSSENKLKSKFDNKNNSFTSGKVVTDDDAKQISDERLKAYGINPRKFHKKQKYGSKN</sequence>
<evidence type="ECO:0000259" key="4">
    <source>
        <dbReference type="Pfam" id="PF12936"/>
    </source>
</evidence>
<dbReference type="Proteomes" id="UP000078200">
    <property type="component" value="Unassembled WGS sequence"/>
</dbReference>
<evidence type="ECO:0000256" key="3">
    <source>
        <dbReference type="SAM" id="MobiDB-lite"/>
    </source>
</evidence>
<feature type="region of interest" description="Disordered" evidence="3">
    <location>
        <begin position="604"/>
        <end position="828"/>
    </location>
</feature>
<feature type="compositionally biased region" description="Polar residues" evidence="3">
    <location>
        <begin position="619"/>
        <end position="629"/>
    </location>
</feature>
<feature type="compositionally biased region" description="Basic residues" evidence="3">
    <location>
        <begin position="816"/>
        <end position="828"/>
    </location>
</feature>
<comment type="similarity">
    <text evidence="1">Belongs to the KRI1 family.</text>
</comment>
<evidence type="ECO:0000313" key="5">
    <source>
        <dbReference type="EnsemblMetazoa" id="GAUT019159-PA"/>
    </source>
</evidence>
<dbReference type="AlphaFoldDB" id="A0A1A9UXR5"/>
<feature type="domain" description="Kri1-like C-terminal" evidence="4">
    <location>
        <begin position="510"/>
        <end position="597"/>
    </location>
</feature>
<feature type="compositionally biased region" description="Basic and acidic residues" evidence="3">
    <location>
        <begin position="650"/>
        <end position="662"/>
    </location>
</feature>
<feature type="region of interest" description="Disordered" evidence="3">
    <location>
        <begin position="410"/>
        <end position="455"/>
    </location>
</feature>
<feature type="region of interest" description="Disordered" evidence="3">
    <location>
        <begin position="139"/>
        <end position="209"/>
    </location>
</feature>
<dbReference type="GO" id="GO:0030686">
    <property type="term" value="C:90S preribosome"/>
    <property type="evidence" value="ECO:0007669"/>
    <property type="project" value="TreeGrafter"/>
</dbReference>
<evidence type="ECO:0000313" key="6">
    <source>
        <dbReference type="Proteomes" id="UP000078200"/>
    </source>
</evidence>
<feature type="region of interest" description="Disordered" evidence="3">
    <location>
        <begin position="1"/>
        <end position="22"/>
    </location>
</feature>
<dbReference type="InterPro" id="IPR024626">
    <property type="entry name" value="Kri1-like_C"/>
</dbReference>
<feature type="compositionally biased region" description="Basic and acidic residues" evidence="3">
    <location>
        <begin position="705"/>
        <end position="717"/>
    </location>
</feature>
<feature type="compositionally biased region" description="Acidic residues" evidence="3">
    <location>
        <begin position="441"/>
        <end position="455"/>
    </location>
</feature>
<organism evidence="5 6">
    <name type="scientific">Glossina austeni</name>
    <name type="common">Savannah tsetse fly</name>
    <dbReference type="NCBI Taxonomy" id="7395"/>
    <lineage>
        <taxon>Eukaryota</taxon>
        <taxon>Metazoa</taxon>
        <taxon>Ecdysozoa</taxon>
        <taxon>Arthropoda</taxon>
        <taxon>Hexapoda</taxon>
        <taxon>Insecta</taxon>
        <taxon>Pterygota</taxon>
        <taxon>Neoptera</taxon>
        <taxon>Endopterygota</taxon>
        <taxon>Diptera</taxon>
        <taxon>Brachycera</taxon>
        <taxon>Muscomorpha</taxon>
        <taxon>Hippoboscoidea</taxon>
        <taxon>Glossinidae</taxon>
        <taxon>Glossina</taxon>
    </lineage>
</organism>
<feature type="compositionally biased region" description="Basic and acidic residues" evidence="3">
    <location>
        <begin position="744"/>
        <end position="754"/>
    </location>
</feature>
<dbReference type="InterPro" id="IPR018034">
    <property type="entry name" value="Kri1"/>
</dbReference>
<feature type="compositionally biased region" description="Polar residues" evidence="3">
    <location>
        <begin position="723"/>
        <end position="740"/>
    </location>
</feature>
<dbReference type="GO" id="GO:0005730">
    <property type="term" value="C:nucleolus"/>
    <property type="evidence" value="ECO:0007669"/>
    <property type="project" value="TreeGrafter"/>
</dbReference>
<dbReference type="Pfam" id="PF05178">
    <property type="entry name" value="Kri1"/>
    <property type="match status" value="1"/>
</dbReference>
<feature type="compositionally biased region" description="Polar residues" evidence="3">
    <location>
        <begin position="685"/>
        <end position="700"/>
    </location>
</feature>
<keyword evidence="6" id="KW-1185">Reference proteome</keyword>
<name>A0A1A9UXR5_GLOAU</name>
<dbReference type="VEuPathDB" id="VectorBase:GAUT019159"/>
<dbReference type="PANTHER" id="PTHR14490">
    <property type="entry name" value="ZINC FINGER, ZZ TYPE"/>
    <property type="match status" value="1"/>
</dbReference>
<feature type="compositionally biased region" description="Acidic residues" evidence="3">
    <location>
        <begin position="422"/>
        <end position="433"/>
    </location>
</feature>
<feature type="compositionally biased region" description="Basic residues" evidence="3">
    <location>
        <begin position="640"/>
        <end position="649"/>
    </location>
</feature>
<feature type="compositionally biased region" description="Acidic residues" evidence="3">
    <location>
        <begin position="49"/>
        <end position="68"/>
    </location>
</feature>
<dbReference type="GO" id="GO:0000447">
    <property type="term" value="P:endonucleolytic cleavage in ITS1 to separate SSU-rRNA from 5.8S rRNA and LSU-rRNA from tricistronic rRNA transcript (SSU-rRNA, 5.8S rRNA, LSU-rRNA)"/>
    <property type="evidence" value="ECO:0007669"/>
    <property type="project" value="TreeGrafter"/>
</dbReference>
<evidence type="ECO:0000256" key="1">
    <source>
        <dbReference type="ARBA" id="ARBA00007473"/>
    </source>
</evidence>